<keyword evidence="2" id="KW-1185">Reference proteome</keyword>
<dbReference type="Proteomes" id="UP000280405">
    <property type="component" value="Unassembled WGS sequence"/>
</dbReference>
<gene>
    <name evidence="1" type="ORF">D7V20_04670</name>
</gene>
<evidence type="ECO:0000313" key="2">
    <source>
        <dbReference type="Proteomes" id="UP000280405"/>
    </source>
</evidence>
<protein>
    <submittedName>
        <fullName evidence="1">DUF4303 domain-containing protein</fullName>
    </submittedName>
</protein>
<dbReference type="OrthoDB" id="6712252at2"/>
<name>A0A3A8EZF8_9GAMM</name>
<proteinExistence type="predicted"/>
<reference evidence="1 2" key="1">
    <citation type="submission" date="2018-09" db="EMBL/GenBank/DDBJ databases">
        <title>The draft genome of Acinetobacter spp. strains.</title>
        <authorList>
            <person name="Qin J."/>
            <person name="Feng Y."/>
            <person name="Zong Z."/>
        </authorList>
    </citation>
    <scope>NUCLEOTIDE SEQUENCE [LARGE SCALE GENOMIC DNA]</scope>
    <source>
        <strain evidence="1 2">WCHAc060115</strain>
    </source>
</reference>
<dbReference type="AlphaFoldDB" id="A0A3A8EZF8"/>
<organism evidence="1 2">
    <name type="scientific">Acinetobacter rongchengensis</name>
    <dbReference type="NCBI Taxonomy" id="2419601"/>
    <lineage>
        <taxon>Bacteria</taxon>
        <taxon>Pseudomonadati</taxon>
        <taxon>Pseudomonadota</taxon>
        <taxon>Gammaproteobacteria</taxon>
        <taxon>Moraxellales</taxon>
        <taxon>Moraxellaceae</taxon>
        <taxon>Acinetobacter</taxon>
    </lineage>
</organism>
<accession>A0A3A8EZF8</accession>
<comment type="caution">
    <text evidence="1">The sequence shown here is derived from an EMBL/GenBank/DDBJ whole genome shotgun (WGS) entry which is preliminary data.</text>
</comment>
<dbReference type="EMBL" id="RAXT01000005">
    <property type="protein sequence ID" value="RKG39489.1"/>
    <property type="molecule type" value="Genomic_DNA"/>
</dbReference>
<evidence type="ECO:0000313" key="1">
    <source>
        <dbReference type="EMBL" id="RKG39489.1"/>
    </source>
</evidence>
<sequence>MKMFNHVEMAMSNHVEKQQILLKTLIIDAFQQFYYRYKKHALYAFVIEVDENSTLQSFLVSTEASIFSDVENKQQYLLEQDKWNLSKWKYRDKISEENKQILNKDHHFSEQDSVISLIFQDIYPQQDQQEKLNFYLDVFTQAIVYLTKIYNLDRSQIIFLMNVKNQQNVILETAQELNPPSSLLFEFIADSKIQAKVKDQLPIKLNQADKDLLIDLAQIVEMVEPFDSLFVAHQAYLLTFESEFKEANLHIQNLIRHISTIDNHDFALSKEDIIERIHYFYKI</sequence>